<organism evidence="1 2">
    <name type="scientific">Hyphomicrobium facile</name>
    <dbReference type="NCBI Taxonomy" id="51670"/>
    <lineage>
        <taxon>Bacteria</taxon>
        <taxon>Pseudomonadati</taxon>
        <taxon>Pseudomonadota</taxon>
        <taxon>Alphaproteobacteria</taxon>
        <taxon>Hyphomicrobiales</taxon>
        <taxon>Hyphomicrobiaceae</taxon>
        <taxon>Hyphomicrobium</taxon>
    </lineage>
</organism>
<reference evidence="2" key="1">
    <citation type="submission" date="2016-10" db="EMBL/GenBank/DDBJ databases">
        <authorList>
            <person name="Varghese N."/>
            <person name="Submissions S."/>
        </authorList>
    </citation>
    <scope>NUCLEOTIDE SEQUENCE [LARGE SCALE GENOMIC DNA]</scope>
    <source>
        <strain evidence="2">DSM 1565</strain>
    </source>
</reference>
<accession>A0A1I7MUJ0</accession>
<dbReference type="STRING" id="51670.SAMN04488557_0302"/>
<evidence type="ECO:0000313" key="1">
    <source>
        <dbReference type="EMBL" id="SFV26047.1"/>
    </source>
</evidence>
<keyword evidence="2" id="KW-1185">Reference proteome</keyword>
<gene>
    <name evidence="1" type="ORF">SAMN04488557_0302</name>
</gene>
<proteinExistence type="predicted"/>
<dbReference type="AlphaFoldDB" id="A0A1I7MUJ0"/>
<name>A0A1I7MUJ0_9HYPH</name>
<dbReference type="Proteomes" id="UP000199423">
    <property type="component" value="Unassembled WGS sequence"/>
</dbReference>
<evidence type="ECO:0000313" key="2">
    <source>
        <dbReference type="Proteomes" id="UP000199423"/>
    </source>
</evidence>
<sequence>MHTKEFARSLRAFAELAEFDKSQELYRFAGCFDEGHKETILTRLKRMSPSTAYPLRLKESLEAIEQGFRALGATKQANALRAILTLFAGRPGATIDVFIAEISASRRIANLSVKRFKTADIDLVKTVASQLAEPALEAQAFEGILATLSSSKAVGTPTLVLIANCYLGNQRIYRDRKSALEAIERHFRGRPLRAARQCEVLE</sequence>
<dbReference type="OrthoDB" id="7932492at2"/>
<dbReference type="RefSeq" id="WP_092863230.1">
    <property type="nucleotide sequence ID" value="NZ_FPCH01000001.1"/>
</dbReference>
<dbReference type="EMBL" id="FPCH01000001">
    <property type="protein sequence ID" value="SFV26047.1"/>
    <property type="molecule type" value="Genomic_DNA"/>
</dbReference>
<protein>
    <submittedName>
        <fullName evidence="1">Uncharacterized protein</fullName>
    </submittedName>
</protein>